<evidence type="ECO:0000313" key="1">
    <source>
        <dbReference type="EMBL" id="VVS98259.1"/>
    </source>
</evidence>
<sequence>MQPEHALAGRRVSGPIFPYSNCRTTVPELILKRAGFVSRIRFTQNRAIRDARNSGSCL</sequence>
<dbReference type="Proteomes" id="UP000326857">
    <property type="component" value="Unassembled WGS sequence"/>
</dbReference>
<reference evidence="1 2" key="1">
    <citation type="submission" date="2019-09" db="EMBL/GenBank/DDBJ databases">
        <authorList>
            <person name="Dittami M. S."/>
        </authorList>
    </citation>
    <scope>NUCLEOTIDE SEQUENCE [LARGE SCALE GENOMIC DNA]</scope>
    <source>
        <strain evidence="1">SPHINGO391</strain>
    </source>
</reference>
<evidence type="ECO:0000313" key="2">
    <source>
        <dbReference type="Proteomes" id="UP000326857"/>
    </source>
</evidence>
<accession>A0A5E7XVU4</accession>
<name>A0A5E7XVU4_9SPHN</name>
<organism evidence="1 2">
    <name type="scientific">Sphingomonas aurantiaca</name>
    <dbReference type="NCBI Taxonomy" id="185949"/>
    <lineage>
        <taxon>Bacteria</taxon>
        <taxon>Pseudomonadati</taxon>
        <taxon>Pseudomonadota</taxon>
        <taxon>Alphaproteobacteria</taxon>
        <taxon>Sphingomonadales</taxon>
        <taxon>Sphingomonadaceae</taxon>
        <taxon>Sphingomonas</taxon>
    </lineage>
</organism>
<gene>
    <name evidence="1" type="ORF">SPHINGO391_220025</name>
</gene>
<protein>
    <submittedName>
        <fullName evidence="1">Uncharacterized protein</fullName>
    </submittedName>
</protein>
<dbReference type="EMBL" id="CABVLI010000015">
    <property type="protein sequence ID" value="VVS98259.1"/>
    <property type="molecule type" value="Genomic_DNA"/>
</dbReference>
<proteinExistence type="predicted"/>
<dbReference type="AlphaFoldDB" id="A0A5E7XVU4"/>